<gene>
    <name evidence="1" type="ORF">MC7420_5338</name>
</gene>
<dbReference type="STRING" id="118168.MC7420_5338"/>
<accession>B4VP98</accession>
<dbReference type="HOGENOM" id="CLU_3268523_0_0_3"/>
<sequence>MIPQLRAGAFPLPIPDPRCQNEGIALPWTPPLAALWITFIF</sequence>
<evidence type="ECO:0000313" key="2">
    <source>
        <dbReference type="Proteomes" id="UP000003835"/>
    </source>
</evidence>
<name>B4VP98_9CYAN</name>
<organism evidence="1 2">
    <name type="scientific">Coleofasciculus chthonoplastes PCC 7420</name>
    <dbReference type="NCBI Taxonomy" id="118168"/>
    <lineage>
        <taxon>Bacteria</taxon>
        <taxon>Bacillati</taxon>
        <taxon>Cyanobacteriota</taxon>
        <taxon>Cyanophyceae</taxon>
        <taxon>Coleofasciculales</taxon>
        <taxon>Coleofasciculaceae</taxon>
        <taxon>Coleofasciculus</taxon>
    </lineage>
</organism>
<dbReference type="EMBL" id="DS989847">
    <property type="protein sequence ID" value="EDX75904.1"/>
    <property type="molecule type" value="Genomic_DNA"/>
</dbReference>
<keyword evidence="2" id="KW-1185">Reference proteome</keyword>
<evidence type="ECO:0000313" key="1">
    <source>
        <dbReference type="EMBL" id="EDX75904.1"/>
    </source>
</evidence>
<dbReference type="AlphaFoldDB" id="B4VP98"/>
<dbReference type="Proteomes" id="UP000003835">
    <property type="component" value="Unassembled WGS sequence"/>
</dbReference>
<reference evidence="1 2" key="1">
    <citation type="submission" date="2008-07" db="EMBL/GenBank/DDBJ databases">
        <authorList>
            <person name="Tandeau de Marsac N."/>
            <person name="Ferriera S."/>
            <person name="Johnson J."/>
            <person name="Kravitz S."/>
            <person name="Beeson K."/>
            <person name="Sutton G."/>
            <person name="Rogers Y.-H."/>
            <person name="Friedman R."/>
            <person name="Frazier M."/>
            <person name="Venter J.C."/>
        </authorList>
    </citation>
    <scope>NUCLEOTIDE SEQUENCE [LARGE SCALE GENOMIC DNA]</scope>
    <source>
        <strain evidence="1 2">PCC 7420</strain>
    </source>
</reference>
<proteinExistence type="predicted"/>
<protein>
    <submittedName>
        <fullName evidence="1">Uncharacterized protein</fullName>
    </submittedName>
</protein>